<proteinExistence type="predicted"/>
<name>A0ABP6Q6Z7_9ACTN</name>
<keyword evidence="3" id="KW-1185">Reference proteome</keyword>
<protein>
    <recommendedName>
        <fullName evidence="4">Methyltransferase family protein</fullName>
    </recommendedName>
</protein>
<evidence type="ECO:0000313" key="2">
    <source>
        <dbReference type="EMBL" id="GAA3208309.1"/>
    </source>
</evidence>
<dbReference type="InterPro" id="IPR029063">
    <property type="entry name" value="SAM-dependent_MTases_sf"/>
</dbReference>
<dbReference type="SUPFAM" id="SSF53335">
    <property type="entry name" value="S-adenosyl-L-methionine-dependent methyltransferases"/>
    <property type="match status" value="1"/>
</dbReference>
<dbReference type="Proteomes" id="UP001501237">
    <property type="component" value="Unassembled WGS sequence"/>
</dbReference>
<sequence>MALAFVAIVALCMTLNAFRLRARLRALRPLPEPAGDRVDGSEYVLLTARGVRVSAEVLRAAEQYAVRHEVGVLDLLPRDLAVDEIMDLVKHTDFAAYRADPFGMGRGACHAVLARNDAVKSAGMDVTENLDPDELGAATARLKLHTGSADILVAEVAVDPGHDGTAFRRSRLRSLALVIPETLALPQTLLAAAAGYLLVALALAVAPPYGLALAVLYCLTPLAVFAGTPVRPRNLARFCALRPLHTPLSIHRTLAAPRTRWERGLIERREDARQWYRDQIALGTGRFLGPRAERCPWCDGPGLRRHVVARDVLQGKPGRFPLDRCTGCGHVFQNPRVTGEGLAFYYKDVYDGLGDVLAERIFTSNTSWYLDRVAMVGRHTDPVAWLDVGTGKAHFCRAAKTVLPDTRFDGLDLSAAIEEGAARGWVDRGYRGELRDLAGQLAGRYDVISMHHYLEHTEDPHAELDTVAAILAPGGHLLLEMPDPESWFGRVLRGFWVPWLAPQHLHMIPVGNLVAALETRGLRVLAVERREADQGPDFVASAAAVVNWLGLDVERPWWPRVPGRREYAGVLATIALAGPLMGLAVLLDLLTLPLARRHSNAYRVLAGKHDHR</sequence>
<comment type="caution">
    <text evidence="2">The sequence shown here is derived from an EMBL/GenBank/DDBJ whole genome shotgun (WGS) entry which is preliminary data.</text>
</comment>
<dbReference type="EMBL" id="BAAAUV010000005">
    <property type="protein sequence ID" value="GAA3208309.1"/>
    <property type="molecule type" value="Genomic_DNA"/>
</dbReference>
<evidence type="ECO:0000313" key="3">
    <source>
        <dbReference type="Proteomes" id="UP001501237"/>
    </source>
</evidence>
<reference evidence="3" key="1">
    <citation type="journal article" date="2019" name="Int. J. Syst. Evol. Microbiol.">
        <title>The Global Catalogue of Microorganisms (GCM) 10K type strain sequencing project: providing services to taxonomists for standard genome sequencing and annotation.</title>
        <authorList>
            <consortium name="The Broad Institute Genomics Platform"/>
            <consortium name="The Broad Institute Genome Sequencing Center for Infectious Disease"/>
            <person name="Wu L."/>
            <person name="Ma J."/>
        </authorList>
    </citation>
    <scope>NUCLEOTIDE SEQUENCE [LARGE SCALE GENOMIC DNA]</scope>
    <source>
        <strain evidence="3">JCM 9377</strain>
    </source>
</reference>
<evidence type="ECO:0008006" key="4">
    <source>
        <dbReference type="Google" id="ProtNLM"/>
    </source>
</evidence>
<dbReference type="Pfam" id="PF13489">
    <property type="entry name" value="Methyltransf_23"/>
    <property type="match status" value="1"/>
</dbReference>
<keyword evidence="1" id="KW-1133">Transmembrane helix</keyword>
<evidence type="ECO:0000256" key="1">
    <source>
        <dbReference type="SAM" id="Phobius"/>
    </source>
</evidence>
<feature type="transmembrane region" description="Helical" evidence="1">
    <location>
        <begin position="567"/>
        <end position="590"/>
    </location>
</feature>
<feature type="transmembrane region" description="Helical" evidence="1">
    <location>
        <begin position="183"/>
        <end position="204"/>
    </location>
</feature>
<keyword evidence="1" id="KW-0812">Transmembrane</keyword>
<dbReference type="Gene3D" id="3.40.50.150">
    <property type="entry name" value="Vaccinia Virus protein VP39"/>
    <property type="match status" value="1"/>
</dbReference>
<feature type="transmembrane region" description="Helical" evidence="1">
    <location>
        <begin position="211"/>
        <end position="230"/>
    </location>
</feature>
<gene>
    <name evidence="2" type="ORF">GCM10010468_25200</name>
</gene>
<accession>A0ABP6Q6Z7</accession>
<keyword evidence="1" id="KW-0472">Membrane</keyword>
<dbReference type="RefSeq" id="WP_344826597.1">
    <property type="nucleotide sequence ID" value="NZ_BAAAUV010000005.1"/>
</dbReference>
<dbReference type="CDD" id="cd02440">
    <property type="entry name" value="AdoMet_MTases"/>
    <property type="match status" value="1"/>
</dbReference>
<organism evidence="2 3">
    <name type="scientific">Actinocorallia longicatena</name>
    <dbReference type="NCBI Taxonomy" id="111803"/>
    <lineage>
        <taxon>Bacteria</taxon>
        <taxon>Bacillati</taxon>
        <taxon>Actinomycetota</taxon>
        <taxon>Actinomycetes</taxon>
        <taxon>Streptosporangiales</taxon>
        <taxon>Thermomonosporaceae</taxon>
        <taxon>Actinocorallia</taxon>
    </lineage>
</organism>